<accession>A0ABR3MMT4</accession>
<dbReference type="EMBL" id="JAYMGO010000011">
    <property type="protein sequence ID" value="KAL1265938.1"/>
    <property type="molecule type" value="Genomic_DNA"/>
</dbReference>
<reference evidence="1 2" key="1">
    <citation type="submission" date="2023-09" db="EMBL/GenBank/DDBJ databases">
        <authorList>
            <person name="Wang M."/>
        </authorList>
    </citation>
    <scope>NUCLEOTIDE SEQUENCE [LARGE SCALE GENOMIC DNA]</scope>
    <source>
        <strain evidence="1">GT-2023</strain>
        <tissue evidence="1">Liver</tissue>
    </source>
</reference>
<protein>
    <submittedName>
        <fullName evidence="1">Uncharacterized protein</fullName>
    </submittedName>
</protein>
<evidence type="ECO:0000313" key="2">
    <source>
        <dbReference type="Proteomes" id="UP001558613"/>
    </source>
</evidence>
<comment type="caution">
    <text evidence="1">The sequence shown here is derived from an EMBL/GenBank/DDBJ whole genome shotgun (WGS) entry which is preliminary data.</text>
</comment>
<sequence>MSSYWLVLRTKALQHSMKNDTSTCSTLTSTTVNSGSEAQAILAQQNESSKTSGKLLSCLNLPVGSSGRAPGAAELCRSAIAVIQSIRAFAACLVPDGYLCALISLSGGYVN</sequence>
<name>A0ABR3MMT4_9TELE</name>
<organism evidence="1 2">
    <name type="scientific">Cirrhinus molitorella</name>
    <name type="common">mud carp</name>
    <dbReference type="NCBI Taxonomy" id="172907"/>
    <lineage>
        <taxon>Eukaryota</taxon>
        <taxon>Metazoa</taxon>
        <taxon>Chordata</taxon>
        <taxon>Craniata</taxon>
        <taxon>Vertebrata</taxon>
        <taxon>Euteleostomi</taxon>
        <taxon>Actinopterygii</taxon>
        <taxon>Neopterygii</taxon>
        <taxon>Teleostei</taxon>
        <taxon>Ostariophysi</taxon>
        <taxon>Cypriniformes</taxon>
        <taxon>Cyprinidae</taxon>
        <taxon>Labeoninae</taxon>
        <taxon>Labeonini</taxon>
        <taxon>Cirrhinus</taxon>
    </lineage>
</organism>
<dbReference type="Proteomes" id="UP001558613">
    <property type="component" value="Unassembled WGS sequence"/>
</dbReference>
<proteinExistence type="predicted"/>
<gene>
    <name evidence="1" type="ORF">QQF64_003965</name>
</gene>
<evidence type="ECO:0000313" key="1">
    <source>
        <dbReference type="EMBL" id="KAL1265938.1"/>
    </source>
</evidence>
<keyword evidence="2" id="KW-1185">Reference proteome</keyword>